<dbReference type="EMBL" id="JAHLQT010045843">
    <property type="protein sequence ID" value="KAG7154013.1"/>
    <property type="molecule type" value="Genomic_DNA"/>
</dbReference>
<comment type="caution">
    <text evidence="1">The sequence shown here is derived from an EMBL/GenBank/DDBJ whole genome shotgun (WGS) entry which is preliminary data.</text>
</comment>
<evidence type="ECO:0000313" key="1">
    <source>
        <dbReference type="EMBL" id="KAG7154013.1"/>
    </source>
</evidence>
<proteinExistence type="predicted"/>
<name>A0A8J5MJQ6_HOMAM</name>
<dbReference type="Proteomes" id="UP000747542">
    <property type="component" value="Unassembled WGS sequence"/>
</dbReference>
<reference evidence="1" key="1">
    <citation type="journal article" date="2021" name="Sci. Adv.">
        <title>The American lobster genome reveals insights on longevity, neural, and immune adaptations.</title>
        <authorList>
            <person name="Polinski J.M."/>
            <person name="Zimin A.V."/>
            <person name="Clark K.F."/>
            <person name="Kohn A.B."/>
            <person name="Sadowski N."/>
            <person name="Timp W."/>
            <person name="Ptitsyn A."/>
            <person name="Khanna P."/>
            <person name="Romanova D.Y."/>
            <person name="Williams P."/>
            <person name="Greenwood S.J."/>
            <person name="Moroz L.L."/>
            <person name="Walt D.R."/>
            <person name="Bodnar A.G."/>
        </authorList>
    </citation>
    <scope>NUCLEOTIDE SEQUENCE</scope>
    <source>
        <strain evidence="1">GMGI-L3</strain>
    </source>
</reference>
<sequence length="63" mass="7012">MLPVLTRLIFKMNDGESSCGLVSLNSVDLGECCCTRYENYLPVINKDIVLMPGVTSAHFINFE</sequence>
<keyword evidence="2" id="KW-1185">Reference proteome</keyword>
<protein>
    <submittedName>
        <fullName evidence="1">Uncharacterized protein</fullName>
    </submittedName>
</protein>
<dbReference type="AlphaFoldDB" id="A0A8J5MJQ6"/>
<feature type="non-terminal residue" evidence="1">
    <location>
        <position position="1"/>
    </location>
</feature>
<accession>A0A8J5MJQ6</accession>
<gene>
    <name evidence="1" type="ORF">Hamer_G020077</name>
</gene>
<organism evidence="1 2">
    <name type="scientific">Homarus americanus</name>
    <name type="common">American lobster</name>
    <dbReference type="NCBI Taxonomy" id="6706"/>
    <lineage>
        <taxon>Eukaryota</taxon>
        <taxon>Metazoa</taxon>
        <taxon>Ecdysozoa</taxon>
        <taxon>Arthropoda</taxon>
        <taxon>Crustacea</taxon>
        <taxon>Multicrustacea</taxon>
        <taxon>Malacostraca</taxon>
        <taxon>Eumalacostraca</taxon>
        <taxon>Eucarida</taxon>
        <taxon>Decapoda</taxon>
        <taxon>Pleocyemata</taxon>
        <taxon>Astacidea</taxon>
        <taxon>Nephropoidea</taxon>
        <taxon>Nephropidae</taxon>
        <taxon>Homarus</taxon>
    </lineage>
</organism>
<evidence type="ECO:0000313" key="2">
    <source>
        <dbReference type="Proteomes" id="UP000747542"/>
    </source>
</evidence>